<organism evidence="6 7">
    <name type="scientific">Nyssa sinensis</name>
    <dbReference type="NCBI Taxonomy" id="561372"/>
    <lineage>
        <taxon>Eukaryota</taxon>
        <taxon>Viridiplantae</taxon>
        <taxon>Streptophyta</taxon>
        <taxon>Embryophyta</taxon>
        <taxon>Tracheophyta</taxon>
        <taxon>Spermatophyta</taxon>
        <taxon>Magnoliopsida</taxon>
        <taxon>eudicotyledons</taxon>
        <taxon>Gunneridae</taxon>
        <taxon>Pentapetalae</taxon>
        <taxon>asterids</taxon>
        <taxon>Cornales</taxon>
        <taxon>Nyssaceae</taxon>
        <taxon>Nyssa</taxon>
    </lineage>
</organism>
<comment type="similarity">
    <text evidence="3">Belongs to the GST superfamily.</text>
</comment>
<reference evidence="6 7" key="1">
    <citation type="submission" date="2019-09" db="EMBL/GenBank/DDBJ databases">
        <title>A chromosome-level genome assembly of the Chinese tupelo Nyssa sinensis.</title>
        <authorList>
            <person name="Yang X."/>
            <person name="Kang M."/>
            <person name="Yang Y."/>
            <person name="Xiong H."/>
            <person name="Wang M."/>
            <person name="Zhang Z."/>
            <person name="Wang Z."/>
            <person name="Wu H."/>
            <person name="Ma T."/>
            <person name="Liu J."/>
            <person name="Xi Z."/>
        </authorList>
    </citation>
    <scope>NUCLEOTIDE SEQUENCE [LARGE SCALE GENOMIC DNA]</scope>
    <source>
        <strain evidence="6">J267</strain>
        <tissue evidence="6">Leaf</tissue>
    </source>
</reference>
<gene>
    <name evidence="6" type="ORF">F0562_013727</name>
</gene>
<dbReference type="Proteomes" id="UP000325577">
    <property type="component" value="Linkage Group LG6"/>
</dbReference>
<dbReference type="SFLD" id="SFLDS00019">
    <property type="entry name" value="Glutathione_Transferase_(cytos"/>
    <property type="match status" value="1"/>
</dbReference>
<dbReference type="Gene3D" id="3.40.30.10">
    <property type="entry name" value="Glutaredoxin"/>
    <property type="match status" value="1"/>
</dbReference>
<dbReference type="Pfam" id="PF13410">
    <property type="entry name" value="GST_C_2"/>
    <property type="match status" value="1"/>
</dbReference>
<dbReference type="PROSITE" id="PS50404">
    <property type="entry name" value="GST_NTER"/>
    <property type="match status" value="1"/>
</dbReference>
<dbReference type="InterPro" id="IPR040079">
    <property type="entry name" value="Glutathione_S-Trfase"/>
</dbReference>
<dbReference type="GO" id="GO:0004364">
    <property type="term" value="F:glutathione transferase activity"/>
    <property type="evidence" value="ECO:0007669"/>
    <property type="project" value="UniProtKB-UniRule"/>
</dbReference>
<dbReference type="Pfam" id="PF02798">
    <property type="entry name" value="GST_N"/>
    <property type="match status" value="1"/>
</dbReference>
<dbReference type="InterPro" id="IPR036249">
    <property type="entry name" value="Thioredoxin-like_sf"/>
</dbReference>
<dbReference type="InterPro" id="IPR045074">
    <property type="entry name" value="GST_C_Tau"/>
</dbReference>
<dbReference type="InterPro" id="IPR004045">
    <property type="entry name" value="Glutathione_S-Trfase_N"/>
</dbReference>
<evidence type="ECO:0000259" key="5">
    <source>
        <dbReference type="PROSITE" id="PS50405"/>
    </source>
</evidence>
<comment type="catalytic activity">
    <reaction evidence="2 3">
        <text>RX + glutathione = an S-substituted glutathione + a halide anion + H(+)</text>
        <dbReference type="Rhea" id="RHEA:16437"/>
        <dbReference type="ChEBI" id="CHEBI:15378"/>
        <dbReference type="ChEBI" id="CHEBI:16042"/>
        <dbReference type="ChEBI" id="CHEBI:17792"/>
        <dbReference type="ChEBI" id="CHEBI:57925"/>
        <dbReference type="ChEBI" id="CHEBI:90779"/>
        <dbReference type="EC" id="2.5.1.18"/>
    </reaction>
</comment>
<dbReference type="AlphaFoldDB" id="A0A5J4ZQW1"/>
<dbReference type="PROSITE" id="PS50405">
    <property type="entry name" value="GST_CTER"/>
    <property type="match status" value="1"/>
</dbReference>
<dbReference type="EMBL" id="CM018049">
    <property type="protein sequence ID" value="KAA8519471.1"/>
    <property type="molecule type" value="Genomic_DNA"/>
</dbReference>
<proteinExistence type="inferred from homology"/>
<dbReference type="FunFam" id="3.40.30.10:FF:000014">
    <property type="entry name" value="Tau class glutathione S-transferase"/>
    <property type="match status" value="1"/>
</dbReference>
<dbReference type="PANTHER" id="PTHR11260:SF781">
    <property type="entry name" value="GLUTATHIONE S-TRANSFERASE U19"/>
    <property type="match status" value="1"/>
</dbReference>
<dbReference type="CDD" id="cd03185">
    <property type="entry name" value="GST_C_Tau"/>
    <property type="match status" value="1"/>
</dbReference>
<protein>
    <recommendedName>
        <fullName evidence="3">Glutathione S-transferase</fullName>
        <ecNumber evidence="3">2.5.1.18</ecNumber>
    </recommendedName>
</protein>
<keyword evidence="3" id="KW-0963">Cytoplasm</keyword>
<dbReference type="PANTHER" id="PTHR11260">
    <property type="entry name" value="GLUTATHIONE S-TRANSFERASE, GST, SUPERFAMILY, GST DOMAIN CONTAINING"/>
    <property type="match status" value="1"/>
</dbReference>
<sequence>MEDKVVLLDFWASPFGMRVKIALEEKGIKYECKEENLPEEKSSLLLQFNPVHKLIPVLIHNDKPICESLIILEYIDTVWKDKFPLLPSDPYQQSQARFWADFVEKKLYSCGKRIWMKKGEEQAAAKEQFIESLKLLEGELGEKAYFGGETMGLVDVTLVPHYSWFYTYDKCSNFNIEALCPKLVEWARRCMQFESVAKNLPDQQKIYDFVLEIKKKLGLK</sequence>
<name>A0A5J4ZQW1_9ASTE</name>
<evidence type="ECO:0000256" key="1">
    <source>
        <dbReference type="ARBA" id="ARBA00022679"/>
    </source>
</evidence>
<dbReference type="FunFam" id="1.20.1050.10:FF:000018">
    <property type="entry name" value="Glutathione S-transferase U20"/>
    <property type="match status" value="1"/>
</dbReference>
<accession>A0A5J4ZQW1</accession>
<dbReference type="GO" id="GO:0006749">
    <property type="term" value="P:glutathione metabolic process"/>
    <property type="evidence" value="ECO:0007669"/>
    <property type="project" value="InterPro"/>
</dbReference>
<dbReference type="SFLD" id="SFLDG01152">
    <property type="entry name" value="Main.3:_Omega-_and_Tau-like"/>
    <property type="match status" value="1"/>
</dbReference>
<feature type="domain" description="GST N-terminal" evidence="4">
    <location>
        <begin position="3"/>
        <end position="83"/>
    </location>
</feature>
<keyword evidence="7" id="KW-1185">Reference proteome</keyword>
<evidence type="ECO:0000259" key="4">
    <source>
        <dbReference type="PROSITE" id="PS50404"/>
    </source>
</evidence>
<dbReference type="GO" id="GO:0005829">
    <property type="term" value="C:cytosol"/>
    <property type="evidence" value="ECO:0007669"/>
    <property type="project" value="UniProtKB-SubCell"/>
</dbReference>
<dbReference type="SUPFAM" id="SSF47616">
    <property type="entry name" value="GST C-terminal domain-like"/>
    <property type="match status" value="1"/>
</dbReference>
<dbReference type="EC" id="2.5.1.18" evidence="3"/>
<evidence type="ECO:0000313" key="7">
    <source>
        <dbReference type="Proteomes" id="UP000325577"/>
    </source>
</evidence>
<dbReference type="InterPro" id="IPR010987">
    <property type="entry name" value="Glutathione-S-Trfase_C-like"/>
</dbReference>
<comment type="function">
    <text evidence="3">Is involved in the conjugation of reduced glutathione to a wide number of exogenous and endogenous hydrophobic electrophiles.</text>
</comment>
<keyword evidence="1 3" id="KW-0808">Transferase</keyword>
<evidence type="ECO:0000256" key="2">
    <source>
        <dbReference type="ARBA" id="ARBA00047960"/>
    </source>
</evidence>
<dbReference type="InterPro" id="IPR036282">
    <property type="entry name" value="Glutathione-S-Trfase_C_sf"/>
</dbReference>
<dbReference type="OrthoDB" id="202840at2759"/>
<dbReference type="InterPro" id="IPR045073">
    <property type="entry name" value="Omega/Tau-like"/>
</dbReference>
<dbReference type="SUPFAM" id="SSF52833">
    <property type="entry name" value="Thioredoxin-like"/>
    <property type="match status" value="1"/>
</dbReference>
<comment type="subcellular location">
    <subcellularLocation>
        <location evidence="3">Cytoplasm</location>
        <location evidence="3">Cytosol</location>
    </subcellularLocation>
</comment>
<feature type="domain" description="GST C-terminal" evidence="5">
    <location>
        <begin position="89"/>
        <end position="217"/>
    </location>
</feature>
<dbReference type="Gene3D" id="1.20.1050.10">
    <property type="match status" value="1"/>
</dbReference>
<dbReference type="SFLD" id="SFLDG00358">
    <property type="entry name" value="Main_(cytGST)"/>
    <property type="match status" value="1"/>
</dbReference>
<dbReference type="CDD" id="cd03058">
    <property type="entry name" value="GST_N_Tau"/>
    <property type="match status" value="1"/>
</dbReference>
<evidence type="ECO:0000256" key="3">
    <source>
        <dbReference type="RuleBase" id="RU369102"/>
    </source>
</evidence>
<evidence type="ECO:0000313" key="6">
    <source>
        <dbReference type="EMBL" id="KAA8519471.1"/>
    </source>
</evidence>